<dbReference type="Pfam" id="PF13855">
    <property type="entry name" value="LRR_8"/>
    <property type="match status" value="2"/>
</dbReference>
<sequence>MNLLALVFLLFVSYRLTLGQSTCPVVQKPLDPQRCKCGIKIDGHIYIYCARKQLVSLPKFTRSSILYDELILSGNQITTIQKNSFTGLKVKRLLLDDNPIEYIEQNSFIELANYLEELILSVNSDTIVNRPKISLNLFQNLLNLKIIKLNGFDLGDFNYLKSNIFNRTRKLEVINLIDSGLSKIEAFSLNGVETSLRELNLDNNLLSSSSEIFTELKRMKRLSILNLSRNRIRQIPRYLDDSQIMLNDLQIDLSYNGIVSIDEYAFGVSTFDSSSTGLVNSLIKLTLNNNELSQFQLNFLSQLTTLKELYLDFNKIDYLPDNLFSSLRKLEVLSLKGNNIKYLKSEFIFTGLDFSLKKLNLASNKIEHIEKRVFFQVNKLRELSLDRNLLGVHFEKNGVYNIFEGLESELKVLNVEHNNLKPEHLEFLNGLLNLESLKLGNNNFERLDLKSSLDDKSEWIKIQKIFEFYRNLTQLDLQNTSLKQLPYFFGLNRSLINLNLAQNKICNINGLNLRKFYSKLKNLNIQFNPLKCCEIKALKEWSQNLENFNSSDFKCLNEFNERINLSDLELNNLKCDFNDVTCPLDHDEYYLKEIYSKITETTTTSSTSPSSTTTTTDKILIIESSPTKVPTIPYTKPLILLNTADQILHRQQIVNSVYKSESFFSSIELKQTLLGSFIGALSVIIIVLVLVCVLKTARNGKDLSLCGSEKDKSNTTSSTSPYELGKLSLQTLCLNSNCSTSSSSTNSSTNSCVCNLINGNEMFSKIDPMRLTMMNRASVQHPGYLTNLSNLHYLASNLPYTPGQSTSTSPTPYQINDCDTNQYDKLQRLANTNSFSSLKPSYPNSILTSQFSHNYNPNNLLTSTLSFQPNKQRFMTPETTPFLIQVNLPELVKQQQQDNLNSTNLNNKNMNNSTSQHTYHEIGEILINNLNTFNRMPVTQQQQQQNIGQQQDNQNQVKNELYI</sequence>
<protein>
    <submittedName>
        <fullName evidence="6">Uncharacterized protein</fullName>
    </submittedName>
</protein>
<keyword evidence="1" id="KW-0433">Leucine-rich repeat</keyword>
<feature type="chain" id="PRO_5032690050" evidence="5">
    <location>
        <begin position="20"/>
        <end position="963"/>
    </location>
</feature>
<evidence type="ECO:0000313" key="7">
    <source>
        <dbReference type="Proteomes" id="UP000663879"/>
    </source>
</evidence>
<accession>A0A813NYU8</accession>
<dbReference type="InterPro" id="IPR003591">
    <property type="entry name" value="Leu-rich_rpt_typical-subtyp"/>
</dbReference>
<name>A0A813NYU8_9BILA</name>
<evidence type="ECO:0000256" key="1">
    <source>
        <dbReference type="ARBA" id="ARBA00022614"/>
    </source>
</evidence>
<dbReference type="InterPro" id="IPR032675">
    <property type="entry name" value="LRR_dom_sf"/>
</dbReference>
<proteinExistence type="predicted"/>
<feature type="transmembrane region" description="Helical" evidence="4">
    <location>
        <begin position="673"/>
        <end position="694"/>
    </location>
</feature>
<dbReference type="PANTHER" id="PTHR45617:SF181">
    <property type="entry name" value="LP04042P"/>
    <property type="match status" value="1"/>
</dbReference>
<feature type="compositionally biased region" description="Low complexity" evidence="3">
    <location>
        <begin position="940"/>
        <end position="956"/>
    </location>
</feature>
<keyword evidence="2" id="KW-0677">Repeat</keyword>
<keyword evidence="4" id="KW-0472">Membrane</keyword>
<dbReference type="Gene3D" id="3.80.10.10">
    <property type="entry name" value="Ribonuclease Inhibitor"/>
    <property type="match status" value="4"/>
</dbReference>
<reference evidence="6" key="1">
    <citation type="submission" date="2021-02" db="EMBL/GenBank/DDBJ databases">
        <authorList>
            <person name="Nowell W R."/>
        </authorList>
    </citation>
    <scope>NUCLEOTIDE SEQUENCE</scope>
    <source>
        <strain evidence="6">Ploen Becks lab</strain>
    </source>
</reference>
<dbReference type="InterPro" id="IPR001611">
    <property type="entry name" value="Leu-rich_rpt"/>
</dbReference>
<evidence type="ECO:0000256" key="2">
    <source>
        <dbReference type="ARBA" id="ARBA00022737"/>
    </source>
</evidence>
<dbReference type="PROSITE" id="PS51450">
    <property type="entry name" value="LRR"/>
    <property type="match status" value="5"/>
</dbReference>
<evidence type="ECO:0000256" key="5">
    <source>
        <dbReference type="SAM" id="SignalP"/>
    </source>
</evidence>
<keyword evidence="5" id="KW-0732">Signal</keyword>
<evidence type="ECO:0000313" key="6">
    <source>
        <dbReference type="EMBL" id="CAF0744878.1"/>
    </source>
</evidence>
<dbReference type="SUPFAM" id="SSF52047">
    <property type="entry name" value="RNI-like"/>
    <property type="match status" value="1"/>
</dbReference>
<evidence type="ECO:0000256" key="3">
    <source>
        <dbReference type="SAM" id="MobiDB-lite"/>
    </source>
</evidence>
<keyword evidence="4" id="KW-0812">Transmembrane</keyword>
<feature type="signal peptide" evidence="5">
    <location>
        <begin position="1"/>
        <end position="19"/>
    </location>
</feature>
<organism evidence="6 7">
    <name type="scientific">Brachionus calyciflorus</name>
    <dbReference type="NCBI Taxonomy" id="104777"/>
    <lineage>
        <taxon>Eukaryota</taxon>
        <taxon>Metazoa</taxon>
        <taxon>Spiralia</taxon>
        <taxon>Gnathifera</taxon>
        <taxon>Rotifera</taxon>
        <taxon>Eurotatoria</taxon>
        <taxon>Monogononta</taxon>
        <taxon>Pseudotrocha</taxon>
        <taxon>Ploima</taxon>
        <taxon>Brachionidae</taxon>
        <taxon>Brachionus</taxon>
    </lineage>
</organism>
<gene>
    <name evidence="6" type="ORF">OXX778_LOCUS3592</name>
</gene>
<keyword evidence="7" id="KW-1185">Reference proteome</keyword>
<comment type="caution">
    <text evidence="6">The sequence shown here is derived from an EMBL/GenBank/DDBJ whole genome shotgun (WGS) entry which is preliminary data.</text>
</comment>
<dbReference type="SMART" id="SM00369">
    <property type="entry name" value="LRR_TYP"/>
    <property type="match status" value="9"/>
</dbReference>
<dbReference type="SUPFAM" id="SSF52058">
    <property type="entry name" value="L domain-like"/>
    <property type="match status" value="1"/>
</dbReference>
<dbReference type="Proteomes" id="UP000663879">
    <property type="component" value="Unassembled WGS sequence"/>
</dbReference>
<keyword evidence="4" id="KW-1133">Transmembrane helix</keyword>
<dbReference type="AlphaFoldDB" id="A0A813NYU8"/>
<dbReference type="OrthoDB" id="676979at2759"/>
<evidence type="ECO:0000256" key="4">
    <source>
        <dbReference type="SAM" id="Phobius"/>
    </source>
</evidence>
<dbReference type="EMBL" id="CAJNOC010000322">
    <property type="protein sequence ID" value="CAF0744878.1"/>
    <property type="molecule type" value="Genomic_DNA"/>
</dbReference>
<dbReference type="PANTHER" id="PTHR45617">
    <property type="entry name" value="LEUCINE RICH REPEAT FAMILY PROTEIN"/>
    <property type="match status" value="1"/>
</dbReference>
<feature type="region of interest" description="Disordered" evidence="3">
    <location>
        <begin position="938"/>
        <end position="963"/>
    </location>
</feature>